<dbReference type="InterPro" id="IPR029035">
    <property type="entry name" value="DHS-like_NAD/FAD-binding_dom"/>
</dbReference>
<accession>A0A7R7EJT7</accession>
<sequence length="281" mass="32947">MNDINENVIKAIHDAEYVLIGCGTELSIDSQLEKDDFAKEILRPLNKYGIYTLDQFDEYIKNKEVKNWLETILTKYFHNRYSDVKVYDKLYELLNGKEYFIITTNVDNLIFKSKLDSNKIVAPCGNDTLLQCENACTHDLWDGLSYINSVIEELDNINLLIKEGNWSKIEEFYPKCKTCNGKAVFNVKKETETYIEEGYLSQWNVYLNWLMRTLNRNILMLELGENFDNPTVIRWAFEKNTFINNKAKLIRINKTFSQLTEEIKSKSMSIPMNASDFLKQL</sequence>
<dbReference type="Proteomes" id="UP000595897">
    <property type="component" value="Chromosome"/>
</dbReference>
<protein>
    <recommendedName>
        <fullName evidence="3">Deacetylase sirtuin-type domain-containing protein</fullName>
    </recommendedName>
</protein>
<evidence type="ECO:0000313" key="1">
    <source>
        <dbReference type="EMBL" id="BCN30445.1"/>
    </source>
</evidence>
<reference evidence="1 2" key="1">
    <citation type="submission" date="2020-11" db="EMBL/GenBank/DDBJ databases">
        <title>Draft genome sequencing of a Lachnospiraceae strain isolated from anoxic soil subjected to BSD treatment.</title>
        <authorList>
            <person name="Uek A."/>
            <person name="Tonouchi A."/>
        </authorList>
    </citation>
    <scope>NUCLEOTIDE SEQUENCE [LARGE SCALE GENOMIC DNA]</scope>
    <source>
        <strain evidence="1 2">TB5</strain>
    </source>
</reference>
<dbReference type="SUPFAM" id="SSF52467">
    <property type="entry name" value="DHS-like NAD/FAD-binding domain"/>
    <property type="match status" value="1"/>
</dbReference>
<dbReference type="Gene3D" id="3.40.50.1220">
    <property type="entry name" value="TPP-binding domain"/>
    <property type="match status" value="1"/>
</dbReference>
<evidence type="ECO:0008006" key="3">
    <source>
        <dbReference type="Google" id="ProtNLM"/>
    </source>
</evidence>
<dbReference type="AlphaFoldDB" id="A0A7R7EJT7"/>
<dbReference type="EMBL" id="AP024169">
    <property type="protein sequence ID" value="BCN30445.1"/>
    <property type="molecule type" value="Genomic_DNA"/>
</dbReference>
<dbReference type="KEGG" id="ahb:bsdtb5_17400"/>
<proteinExistence type="predicted"/>
<organism evidence="1 2">
    <name type="scientific">Anaeromicropila herbilytica</name>
    <dbReference type="NCBI Taxonomy" id="2785025"/>
    <lineage>
        <taxon>Bacteria</taxon>
        <taxon>Bacillati</taxon>
        <taxon>Bacillota</taxon>
        <taxon>Clostridia</taxon>
        <taxon>Lachnospirales</taxon>
        <taxon>Lachnospiraceae</taxon>
        <taxon>Anaeromicropila</taxon>
    </lineage>
</organism>
<gene>
    <name evidence="1" type="ORF">bsdtb5_17400</name>
</gene>
<evidence type="ECO:0000313" key="2">
    <source>
        <dbReference type="Proteomes" id="UP000595897"/>
    </source>
</evidence>
<name>A0A7R7EJT7_9FIRM</name>
<dbReference type="RefSeq" id="WP_271715662.1">
    <property type="nucleotide sequence ID" value="NZ_AP024169.1"/>
</dbReference>
<keyword evidence="2" id="KW-1185">Reference proteome</keyword>